<proteinExistence type="predicted"/>
<sequence length="646" mass="70265">MSNSSIQAQWSLSATSQWAFATLSGFLTAATSDNVQVLAILACEKFGNTLSLSSEAIDKVECVLLPTTEPVPVSFLRATVGLSQGDCAVQLGKSAAGVRFLGLAAALVTTLDPIQSAKALESMLKTSTSELALIPSLRHLRDLLGSLEARSQRCGFADSAVGWQLLLRGALIGQRKTQQNDSNAASANSERFFIRSAPSAETIAALVDTFRQLARLGPSTVIGATIRVGASAPWVCAFTQWCFEPPSVYFEGAGDILEHPQSRIKIIVSKEINRPDEPMEVTMHHKLENLTRMLEPASGNLTTGMVTIESYGAWMLQELGFTTASLRLLHEALGHGIPQVLAKMECGEFGNLGRLSNPGRWPGSNDNLEDICRLSPLPATPAIMRAYTQLLGATKPPQFRLVEKDVLIADLPLVSRHLQSLTLKCGCAKCNEGLDKSSSMRSGGGWCDQDAFYRSLSFIMMDIFAVSIIESPSPLLLKLSLDREINGSIECDVSKVLQTGGSQKFVDVELLEWARCMVGHNFDDEDRSLIMTCKHGQAIYPAIFETFKVEKTGYLKLQCLAGNLKYKDDTYDLVSCYEDDATKTKLDGVGKLTTSDEVLQPLNLMKNFELSWKLKWTIDWGLGKGASSKDLSIVLGGSSLNTKSKD</sequence>
<dbReference type="eggNOG" id="ENOG502SK95">
    <property type="taxonomic scope" value="Eukaryota"/>
</dbReference>
<protein>
    <submittedName>
        <fullName evidence="1">Uncharacterized protein</fullName>
    </submittedName>
</protein>
<keyword evidence="2" id="KW-1185">Reference proteome</keyword>
<dbReference type="OrthoDB" id="5311240at2759"/>
<dbReference type="HOGENOM" id="CLU_019027_0_0_1"/>
<dbReference type="Proteomes" id="UP000020467">
    <property type="component" value="Unassembled WGS sequence"/>
</dbReference>
<accession>A0A010R125</accession>
<dbReference type="AlphaFoldDB" id="A0A010R125"/>
<evidence type="ECO:0000313" key="2">
    <source>
        <dbReference type="Proteomes" id="UP000020467"/>
    </source>
</evidence>
<dbReference type="EMBL" id="JARH01001025">
    <property type="protein sequence ID" value="EXF73976.1"/>
    <property type="molecule type" value="Genomic_DNA"/>
</dbReference>
<dbReference type="KEGG" id="cfj:CFIO01_05802"/>
<reference evidence="1 2" key="1">
    <citation type="submission" date="2014-02" db="EMBL/GenBank/DDBJ databases">
        <title>The genome sequence of Colletotrichum fioriniae PJ7.</title>
        <authorList>
            <person name="Baroncelli R."/>
            <person name="Thon M.R."/>
        </authorList>
    </citation>
    <scope>NUCLEOTIDE SEQUENCE [LARGE SCALE GENOMIC DNA]</scope>
    <source>
        <strain evidence="1 2">PJ7</strain>
    </source>
</reference>
<name>A0A010R125_9PEZI</name>
<organism evidence="1 2">
    <name type="scientific">Colletotrichum fioriniae PJ7</name>
    <dbReference type="NCBI Taxonomy" id="1445577"/>
    <lineage>
        <taxon>Eukaryota</taxon>
        <taxon>Fungi</taxon>
        <taxon>Dikarya</taxon>
        <taxon>Ascomycota</taxon>
        <taxon>Pezizomycotina</taxon>
        <taxon>Sordariomycetes</taxon>
        <taxon>Hypocreomycetidae</taxon>
        <taxon>Glomerellales</taxon>
        <taxon>Glomerellaceae</taxon>
        <taxon>Colletotrichum</taxon>
        <taxon>Colletotrichum acutatum species complex</taxon>
    </lineage>
</organism>
<evidence type="ECO:0000313" key="1">
    <source>
        <dbReference type="EMBL" id="EXF73976.1"/>
    </source>
</evidence>
<gene>
    <name evidence="1" type="ORF">CFIO01_05802</name>
</gene>
<comment type="caution">
    <text evidence="1">The sequence shown here is derived from an EMBL/GenBank/DDBJ whole genome shotgun (WGS) entry which is preliminary data.</text>
</comment>